<feature type="compositionally biased region" description="Basic and acidic residues" evidence="1">
    <location>
        <begin position="298"/>
        <end position="318"/>
    </location>
</feature>
<protein>
    <recommendedName>
        <fullName evidence="4">PH domain-containing protein</fullName>
    </recommendedName>
</protein>
<feature type="compositionally biased region" description="Acidic residues" evidence="1">
    <location>
        <begin position="498"/>
        <end position="511"/>
    </location>
</feature>
<comment type="caution">
    <text evidence="2">The sequence shown here is derived from an EMBL/GenBank/DDBJ whole genome shotgun (WGS) entry which is preliminary data.</text>
</comment>
<feature type="compositionally biased region" description="Polar residues" evidence="1">
    <location>
        <begin position="608"/>
        <end position="622"/>
    </location>
</feature>
<gene>
    <name evidence="2" type="ORF">EZS28_022931</name>
</gene>
<dbReference type="Proteomes" id="UP000324800">
    <property type="component" value="Unassembled WGS sequence"/>
</dbReference>
<reference evidence="2 3" key="1">
    <citation type="submission" date="2019-03" db="EMBL/GenBank/DDBJ databases">
        <title>Single cell metagenomics reveals metabolic interactions within the superorganism composed of flagellate Streblomastix strix and complex community of Bacteroidetes bacteria on its surface.</title>
        <authorList>
            <person name="Treitli S.C."/>
            <person name="Kolisko M."/>
            <person name="Husnik F."/>
            <person name="Keeling P."/>
            <person name="Hampl V."/>
        </authorList>
    </citation>
    <scope>NUCLEOTIDE SEQUENCE [LARGE SCALE GENOMIC DNA]</scope>
    <source>
        <strain evidence="2">ST1C</strain>
    </source>
</reference>
<evidence type="ECO:0008006" key="4">
    <source>
        <dbReference type="Google" id="ProtNLM"/>
    </source>
</evidence>
<feature type="compositionally biased region" description="Low complexity" evidence="1">
    <location>
        <begin position="630"/>
        <end position="643"/>
    </location>
</feature>
<proteinExistence type="predicted"/>
<feature type="region of interest" description="Disordered" evidence="1">
    <location>
        <begin position="478"/>
        <end position="511"/>
    </location>
</feature>
<feature type="compositionally biased region" description="Polar residues" evidence="1">
    <location>
        <begin position="644"/>
        <end position="653"/>
    </location>
</feature>
<evidence type="ECO:0000313" key="3">
    <source>
        <dbReference type="Proteomes" id="UP000324800"/>
    </source>
</evidence>
<dbReference type="EMBL" id="SNRW01007266">
    <property type="protein sequence ID" value="KAA6381543.1"/>
    <property type="molecule type" value="Genomic_DNA"/>
</dbReference>
<evidence type="ECO:0000313" key="2">
    <source>
        <dbReference type="EMBL" id="KAA6381543.1"/>
    </source>
</evidence>
<feature type="region of interest" description="Disordered" evidence="1">
    <location>
        <begin position="297"/>
        <end position="326"/>
    </location>
</feature>
<evidence type="ECO:0000256" key="1">
    <source>
        <dbReference type="SAM" id="MobiDB-lite"/>
    </source>
</evidence>
<dbReference type="AlphaFoldDB" id="A0A5J4VGI7"/>
<organism evidence="2 3">
    <name type="scientific">Streblomastix strix</name>
    <dbReference type="NCBI Taxonomy" id="222440"/>
    <lineage>
        <taxon>Eukaryota</taxon>
        <taxon>Metamonada</taxon>
        <taxon>Preaxostyla</taxon>
        <taxon>Oxymonadida</taxon>
        <taxon>Streblomastigidae</taxon>
        <taxon>Streblomastix</taxon>
    </lineage>
</organism>
<feature type="compositionally biased region" description="Acidic residues" evidence="1">
    <location>
        <begin position="372"/>
        <end position="393"/>
    </location>
</feature>
<feature type="region of interest" description="Disordered" evidence="1">
    <location>
        <begin position="579"/>
        <end position="668"/>
    </location>
</feature>
<feature type="compositionally biased region" description="Polar residues" evidence="1">
    <location>
        <begin position="482"/>
        <end position="495"/>
    </location>
</feature>
<name>A0A5J4VGI7_9EUKA</name>
<feature type="region of interest" description="Disordered" evidence="1">
    <location>
        <begin position="370"/>
        <end position="393"/>
    </location>
</feature>
<accession>A0A5J4VGI7</accession>
<sequence>MEKDIQTILNGNLILKQESNGLHLRWLKLSNDKKSLLFFNPKEEYLVVEKKRYIELSNILEIEVGSSSYKLASSNSQQINQSDSELEDVSALSLAIRLLVKKVDEDGNDTLNEHIEIYFLQKKTFRTWLIALHFLLGTGVIVVSERTTADNSKKDENFNEELQKRRLYEYTELRESLTDVFEIVMMKKLEKDYESLVKNGWVENQITELNVRKKVISALEKRIRNAKITLLDQHQQILSLFGQKLTLEQIIIELKKQNRVIQYEASLSKDQVVISKAKYIQLCRIAGTQPYPQSVIEAGKEEKQTKEVEREVESKENSQGRNNEVNIKQKKDQYTLKYLQGRSPLAPLTQPIQASPIVRKREQQIIVAGQGEDSEEDFQLTEDEEEEEDECGYQDDDEEIDIYERNVSTPSGSLYNGQSSRYPYITERRNKKNKNKNKNVMRRTLSNKENWILYDRMAEKDASQRGKNLAREIANVRDRRNTSQYNQYSDNQYGYDSNVDDEDQYDDDDVEDDEYTNRINRRDSQSQFNARKALADSESGYKTNAMTFHHLPFKTRHRILQDRQLEFKVNQQNNLERGIIKGFGKGRKSSQSPNPYPYLDERTKRGSYFQSPYRPSTYTGSKSKLAPFNRRQSSSRTRGRSPSQDNPTYTLRAQKSMLKDLELESEEY</sequence>